<proteinExistence type="predicted"/>
<name>A0A8S9FV66_BRACR</name>
<evidence type="ECO:0000313" key="2">
    <source>
        <dbReference type="EMBL" id="KAF2572853.1"/>
    </source>
</evidence>
<gene>
    <name evidence="1" type="ORF">F2Q68_00021690</name>
    <name evidence="2" type="ORF">F2Q70_00005005</name>
</gene>
<sequence>MAFRLLFCGHSSLHISSVSSLYSPPVFDGSHLSCGGLGFQLLPRSPTSERGLTSHRNRFSFLDLLQVMAVGSIAFDCIVFPFGPLTHPSADGFGLVIIDSVMTIMFRFRDSSSQKLVKIARRNDHRWLATPEASQEDLGIRGNGVNIYFSWSTLTIENGHLFSRILEMASGTRREHRSTEAS</sequence>
<organism evidence="1 3">
    <name type="scientific">Brassica cretica</name>
    <name type="common">Mustard</name>
    <dbReference type="NCBI Taxonomy" id="69181"/>
    <lineage>
        <taxon>Eukaryota</taxon>
        <taxon>Viridiplantae</taxon>
        <taxon>Streptophyta</taxon>
        <taxon>Embryophyta</taxon>
        <taxon>Tracheophyta</taxon>
        <taxon>Spermatophyta</taxon>
        <taxon>Magnoliopsida</taxon>
        <taxon>eudicotyledons</taxon>
        <taxon>Gunneridae</taxon>
        <taxon>Pentapetalae</taxon>
        <taxon>rosids</taxon>
        <taxon>malvids</taxon>
        <taxon>Brassicales</taxon>
        <taxon>Brassicaceae</taxon>
        <taxon>Brassiceae</taxon>
        <taxon>Brassica</taxon>
    </lineage>
</organism>
<dbReference type="Proteomes" id="UP000712281">
    <property type="component" value="Unassembled WGS sequence"/>
</dbReference>
<dbReference type="AlphaFoldDB" id="A0A8S9FV66"/>
<protein>
    <submittedName>
        <fullName evidence="1">Uncharacterized protein</fullName>
    </submittedName>
</protein>
<comment type="caution">
    <text evidence="1">The sequence shown here is derived from an EMBL/GenBank/DDBJ whole genome shotgun (WGS) entry which is preliminary data.</text>
</comment>
<reference evidence="1" key="1">
    <citation type="submission" date="2019-12" db="EMBL/GenBank/DDBJ databases">
        <title>Genome sequencing and annotation of Brassica cretica.</title>
        <authorList>
            <person name="Studholme D.J."/>
            <person name="Sarris P.F."/>
        </authorList>
    </citation>
    <scope>NUCLEOTIDE SEQUENCE</scope>
    <source>
        <strain evidence="1">PFS-001/15</strain>
        <strain evidence="2">PFS-102/07</strain>
        <tissue evidence="1">Leaf</tissue>
    </source>
</reference>
<accession>A0A8S9FV66</accession>
<evidence type="ECO:0000313" key="3">
    <source>
        <dbReference type="Proteomes" id="UP000712281"/>
    </source>
</evidence>
<dbReference type="EMBL" id="QGKY02001015">
    <property type="protein sequence ID" value="KAF2572853.1"/>
    <property type="molecule type" value="Genomic_DNA"/>
</dbReference>
<dbReference type="EMBL" id="QGKW02002228">
    <property type="protein sequence ID" value="KAF2537121.1"/>
    <property type="molecule type" value="Genomic_DNA"/>
</dbReference>
<evidence type="ECO:0000313" key="1">
    <source>
        <dbReference type="EMBL" id="KAF2537121.1"/>
    </source>
</evidence>